<dbReference type="Proteomes" id="UP000221795">
    <property type="component" value="Segment"/>
</dbReference>
<proteinExistence type="predicted"/>
<accession>A0A217ERD6</accession>
<organismHost>
    <name type="scientific">Bacillus subtilis</name>
    <dbReference type="NCBI Taxonomy" id="1423"/>
</organismHost>
<evidence type="ECO:0000313" key="2">
    <source>
        <dbReference type="Proteomes" id="UP000221795"/>
    </source>
</evidence>
<name>A0A217ERD6_BPGO3</name>
<gene>
    <name evidence="1" type="ORF">Goe3_c20800</name>
</gene>
<keyword evidence="2" id="KW-1185">Reference proteome</keyword>
<dbReference type="EMBL" id="KY368640">
    <property type="protein sequence ID" value="APZ82669.1"/>
    <property type="molecule type" value="Genomic_DNA"/>
</dbReference>
<reference evidence="1" key="1">
    <citation type="journal article" date="2017" name="Viruses">
        <title>Characterization of Bacillus subtilis Viruses vB_BsuM-Goe2 and vB_BsuM-Goe3.</title>
        <authorList>
            <person name="Willms I.M."/>
            <person name="Hoppert M."/>
            <person name="Hertel R."/>
        </authorList>
    </citation>
    <scope>NUCLEOTIDE SEQUENCE [LARGE SCALE GENOMIC DNA]</scope>
</reference>
<evidence type="ECO:0000313" key="1">
    <source>
        <dbReference type="EMBL" id="APZ82669.1"/>
    </source>
</evidence>
<organism evidence="1 2">
    <name type="scientific">Bacillus phage vB_BsuM-Goe3</name>
    <dbReference type="NCBI Taxonomy" id="1933063"/>
    <lineage>
        <taxon>Viruses</taxon>
        <taxon>Duplodnaviria</taxon>
        <taxon>Heunggongvirae</taxon>
        <taxon>Uroviricota</taxon>
        <taxon>Caudoviricetes</taxon>
        <taxon>Herelleviridae</taxon>
        <taxon>Bastillevirinae</taxon>
        <taxon>Grisebachstrassevirus</taxon>
        <taxon>Grisebachstrassevirus goe3</taxon>
    </lineage>
</organism>
<sequence length="59" mass="7019">MREIKPMEITLETEEDVQRFCDLFDDTKLSPGILRARDMLKNHRSVPFIEKNKKKTPKT</sequence>
<protein>
    <submittedName>
        <fullName evidence="1">Uncharacterized protein</fullName>
    </submittedName>
</protein>